<evidence type="ECO:0000313" key="2">
    <source>
        <dbReference type="Proteomes" id="UP001057877"/>
    </source>
</evidence>
<keyword evidence="2" id="KW-1185">Reference proteome</keyword>
<protein>
    <submittedName>
        <fullName evidence="1">Cof-type HAD-IIB family hydrolase</fullName>
    </submittedName>
</protein>
<dbReference type="InterPro" id="IPR036412">
    <property type="entry name" value="HAD-like_sf"/>
</dbReference>
<organism evidence="1 2">
    <name type="scientific">Paenibacillus spongiae</name>
    <dbReference type="NCBI Taxonomy" id="2909671"/>
    <lineage>
        <taxon>Bacteria</taxon>
        <taxon>Bacillati</taxon>
        <taxon>Bacillota</taxon>
        <taxon>Bacilli</taxon>
        <taxon>Bacillales</taxon>
        <taxon>Paenibacillaceae</taxon>
        <taxon>Paenibacillus</taxon>
    </lineage>
</organism>
<accession>A0ABY5S2G1</accession>
<dbReference type="PANTHER" id="PTHR10000">
    <property type="entry name" value="PHOSPHOSERINE PHOSPHATASE"/>
    <property type="match status" value="1"/>
</dbReference>
<evidence type="ECO:0000313" key="1">
    <source>
        <dbReference type="EMBL" id="UVI28076.1"/>
    </source>
</evidence>
<keyword evidence="1" id="KW-0378">Hydrolase</keyword>
<dbReference type="GO" id="GO:0016787">
    <property type="term" value="F:hydrolase activity"/>
    <property type="evidence" value="ECO:0007669"/>
    <property type="project" value="UniProtKB-KW"/>
</dbReference>
<dbReference type="EMBL" id="CP091430">
    <property type="protein sequence ID" value="UVI28076.1"/>
    <property type="molecule type" value="Genomic_DNA"/>
</dbReference>
<dbReference type="InterPro" id="IPR023214">
    <property type="entry name" value="HAD_sf"/>
</dbReference>
<dbReference type="Gene3D" id="3.40.50.1000">
    <property type="entry name" value="HAD superfamily/HAD-like"/>
    <property type="match status" value="1"/>
</dbReference>
<dbReference type="Proteomes" id="UP001057877">
    <property type="component" value="Chromosome"/>
</dbReference>
<dbReference type="InterPro" id="IPR006379">
    <property type="entry name" value="HAD-SF_hydro_IIB"/>
</dbReference>
<dbReference type="RefSeq" id="WP_258384163.1">
    <property type="nucleotide sequence ID" value="NZ_CP091430.1"/>
</dbReference>
<dbReference type="SUPFAM" id="SSF56784">
    <property type="entry name" value="HAD-like"/>
    <property type="match status" value="1"/>
</dbReference>
<dbReference type="Pfam" id="PF08282">
    <property type="entry name" value="Hydrolase_3"/>
    <property type="match status" value="1"/>
</dbReference>
<proteinExistence type="predicted"/>
<dbReference type="Gene3D" id="3.30.1240.10">
    <property type="match status" value="1"/>
</dbReference>
<reference evidence="1" key="1">
    <citation type="submission" date="2022-01" db="EMBL/GenBank/DDBJ databases">
        <title>Paenibacillus spongiae sp. nov., isolated from marine sponge.</title>
        <authorList>
            <person name="Li Z."/>
            <person name="Zhang M."/>
        </authorList>
    </citation>
    <scope>NUCLEOTIDE SEQUENCE</scope>
    <source>
        <strain evidence="1">PHS-Z3</strain>
    </source>
</reference>
<dbReference type="PANTHER" id="PTHR10000:SF53">
    <property type="entry name" value="5-AMINO-6-(5-PHOSPHO-D-RIBITYLAMINO)URACIL PHOSPHATASE YBJI-RELATED"/>
    <property type="match status" value="1"/>
</dbReference>
<gene>
    <name evidence="1" type="ORF">L1F29_21800</name>
</gene>
<name>A0ABY5S2G1_9BACL</name>
<dbReference type="NCBIfam" id="TIGR01484">
    <property type="entry name" value="HAD-SF-IIB"/>
    <property type="match status" value="1"/>
</dbReference>
<sequence>MMIFVYDLDGTICFKGKPLSDPMVRVLDSVKENGHEIVFASARPIRDLLPVLPAHMRHAPMVGGNGAFIKADGLNISTVHFEQPIAEEIIRLIKTYEADYLIDSAWDYAFSGNNDHPIRRNVDPEQRARNIRLEELNEIVKVVILRSLNAQLMAEELGNLPVVTYMHGTEAIIDISPVGVDKWTGLKALGIKPYEYIAFGNDANDVPMFRHAKRSICVGTHSDLMQLTLESVKSDEEQVIHKILEVVEELDKDNVSASISV</sequence>